<keyword evidence="3" id="KW-1185">Reference proteome</keyword>
<dbReference type="Pfam" id="PF03640">
    <property type="entry name" value="Lipoprotein_15"/>
    <property type="match status" value="2"/>
</dbReference>
<dbReference type="EMBL" id="CP002536">
    <property type="protein sequence ID" value="ADY26180.1"/>
    <property type="molecule type" value="Genomic_DNA"/>
</dbReference>
<feature type="signal peptide" evidence="1">
    <location>
        <begin position="1"/>
        <end position="18"/>
    </location>
</feature>
<reference evidence="3" key="1">
    <citation type="submission" date="2011-02" db="EMBL/GenBank/DDBJ databases">
        <title>The complete sequence of chromosome of Deinococcus proteolyticus DSM 20540.</title>
        <authorList>
            <consortium name="US DOE Joint Genome Institute (JGI-PGF)"/>
            <person name="Lucas S."/>
            <person name="Copeland A."/>
            <person name="Lapidus A."/>
            <person name="Bruce D."/>
            <person name="Goodwin L."/>
            <person name="Pitluck S."/>
            <person name="Kyrpides N."/>
            <person name="Mavromatis K."/>
            <person name="Pagani I."/>
            <person name="Ivanova N."/>
            <person name="Ovchinnikova G."/>
            <person name="Zeytun A."/>
            <person name="Detter J.C."/>
            <person name="Han C."/>
            <person name="Land M."/>
            <person name="Hauser L."/>
            <person name="Markowitz V."/>
            <person name="Cheng J.-F."/>
            <person name="Hugenholtz P."/>
            <person name="Woyke T."/>
            <person name="Wu D."/>
            <person name="Pukall R."/>
            <person name="Steenblock K."/>
            <person name="Brambilla E."/>
            <person name="Klenk H.-P."/>
            <person name="Eisen J.A."/>
        </authorList>
    </citation>
    <scope>NUCLEOTIDE SEQUENCE [LARGE SCALE GENOMIC DNA]</scope>
    <source>
        <strain evidence="3">ATCC 35074 / DSM 20540 / JCM 6276 / NBRC 101906 / NCIMB 13154 / VKM Ac-1939 / CCM 2703 / MRP</strain>
    </source>
</reference>
<dbReference type="AlphaFoldDB" id="F0RN38"/>
<dbReference type="GO" id="GO:0043448">
    <property type="term" value="P:alkane catabolic process"/>
    <property type="evidence" value="ECO:0007669"/>
    <property type="project" value="TreeGrafter"/>
</dbReference>
<dbReference type="HOGENOM" id="CLU_053665_2_0_0"/>
<evidence type="ECO:0000256" key="1">
    <source>
        <dbReference type="SAM" id="SignalP"/>
    </source>
</evidence>
<dbReference type="RefSeq" id="WP_013614789.1">
    <property type="nucleotide sequence ID" value="NC_015161.1"/>
</dbReference>
<proteinExistence type="predicted"/>
<evidence type="ECO:0008006" key="4">
    <source>
        <dbReference type="Google" id="ProtNLM"/>
    </source>
</evidence>
<dbReference type="eggNOG" id="COG4315">
    <property type="taxonomic scope" value="Bacteria"/>
</dbReference>
<sequence>MNKAVMVSALALALGACAPMTSDPNVLTLGVATDAANGQYLTGAGGQTIYTFKNDTANQSACMGQCLTNWPAVTASSGVQIPPELRGKLAVIRRADGVEQLTYNGMPLYYWAKGTAPGDVSGNGVNDVWMLARP</sequence>
<name>F0RN38_DEIPM</name>
<organism evidence="2 3">
    <name type="scientific">Deinococcus proteolyticus (strain ATCC 35074 / DSM 20540 / JCM 6276 / NBRC 101906 / NCIMB 13154 / VKM Ac-1939 / CCM 2703 / MRP)</name>
    <dbReference type="NCBI Taxonomy" id="693977"/>
    <lineage>
        <taxon>Bacteria</taxon>
        <taxon>Thermotogati</taxon>
        <taxon>Deinococcota</taxon>
        <taxon>Deinococci</taxon>
        <taxon>Deinococcales</taxon>
        <taxon>Deinococcaceae</taxon>
        <taxon>Deinococcus</taxon>
    </lineage>
</organism>
<evidence type="ECO:0000313" key="3">
    <source>
        <dbReference type="Proteomes" id="UP000007718"/>
    </source>
</evidence>
<dbReference type="PANTHER" id="PTHR39335">
    <property type="entry name" value="BLL4220 PROTEIN"/>
    <property type="match status" value="1"/>
</dbReference>
<keyword evidence="1" id="KW-0732">Signal</keyword>
<dbReference type="KEGG" id="dpt:Deipr_1024"/>
<feature type="chain" id="PRO_5003257758" description="Lipoprotein" evidence="1">
    <location>
        <begin position="19"/>
        <end position="134"/>
    </location>
</feature>
<gene>
    <name evidence="2" type="ordered locus">Deipr_1024</name>
</gene>
<dbReference type="OrthoDB" id="9800666at2"/>
<dbReference type="Proteomes" id="UP000007718">
    <property type="component" value="Chromosome"/>
</dbReference>
<evidence type="ECO:0000313" key="2">
    <source>
        <dbReference type="EMBL" id="ADY26180.1"/>
    </source>
</evidence>
<dbReference type="InterPro" id="IPR005297">
    <property type="entry name" value="Lipoprotein_repeat"/>
</dbReference>
<protein>
    <recommendedName>
        <fullName evidence="4">Lipoprotein</fullName>
    </recommendedName>
</protein>
<dbReference type="PANTHER" id="PTHR39335:SF1">
    <property type="entry name" value="BLL4220 PROTEIN"/>
    <property type="match status" value="1"/>
</dbReference>
<dbReference type="PROSITE" id="PS51257">
    <property type="entry name" value="PROKAR_LIPOPROTEIN"/>
    <property type="match status" value="1"/>
</dbReference>
<reference evidence="2 3" key="2">
    <citation type="journal article" date="2012" name="Stand. Genomic Sci.">
        <title>Complete genome sequence of the orange-red pigmented, radioresistant Deinococcus proteolyticus type strain (MRP(T)).</title>
        <authorList>
            <person name="Copeland A."/>
            <person name="Zeytun A."/>
            <person name="Yassawong M."/>
            <person name="Nolan M."/>
            <person name="Lucas S."/>
            <person name="Hammon N."/>
            <person name="Deshpande S."/>
            <person name="Cheng J.F."/>
            <person name="Han C."/>
            <person name="Tapia R."/>
            <person name="Goodwin L.A."/>
            <person name="Pitluck S."/>
            <person name="Mavromatis K."/>
            <person name="Liolios K."/>
            <person name="Pagani I."/>
            <person name="Ivanova N."/>
            <person name="Mikhailova N."/>
            <person name="Pati A."/>
            <person name="Chen A."/>
            <person name="Palaniappan K."/>
            <person name="Land M."/>
            <person name="Hauser L."/>
            <person name="Jeffries C.D."/>
            <person name="Brambilla E.M."/>
            <person name="Rohde M."/>
            <person name="Sikorski J."/>
            <person name="Pukall R."/>
            <person name="Goker M."/>
            <person name="Detter J.C."/>
            <person name="Woyke T."/>
            <person name="Bristow J."/>
            <person name="Eisen J.A."/>
            <person name="Markowitz V."/>
            <person name="Hugenholtz P."/>
            <person name="Kyrpides N.C."/>
            <person name="Klenk H.P."/>
            <person name="Lapidus A."/>
        </authorList>
    </citation>
    <scope>NUCLEOTIDE SEQUENCE [LARGE SCALE GENOMIC DNA]</scope>
    <source>
        <strain evidence="3">ATCC 35074 / DSM 20540 / JCM 6276 / NBRC 101906 / NCIMB 13154 / VKM Ac-1939 / CCM 2703 / MRP</strain>
    </source>
</reference>
<accession>F0RN38</accession>